<evidence type="ECO:0000256" key="5">
    <source>
        <dbReference type="SAM" id="SignalP"/>
    </source>
</evidence>
<dbReference type="InterPro" id="IPR001881">
    <property type="entry name" value="EGF-like_Ca-bd_dom"/>
</dbReference>
<feature type="disulfide bond" evidence="4">
    <location>
        <begin position="469"/>
        <end position="478"/>
    </location>
</feature>
<keyword evidence="2" id="KW-0677">Repeat</keyword>
<dbReference type="SUPFAM" id="SSF57196">
    <property type="entry name" value="EGF/Laminin"/>
    <property type="match status" value="7"/>
</dbReference>
<evidence type="ECO:0000313" key="8">
    <source>
        <dbReference type="WBParaSite" id="Pan_g17011.t1"/>
    </source>
</evidence>
<dbReference type="PANTHER" id="PTHR11219">
    <property type="entry name" value="TENEURIN AND N-ACETYLGLUCOSAMINE-1-PHOSPHODIESTER ALPHA-N-ACETYLGLUCOSAMINIDASE"/>
    <property type="match status" value="1"/>
</dbReference>
<dbReference type="Proteomes" id="UP000492821">
    <property type="component" value="Unassembled WGS sequence"/>
</dbReference>
<feature type="disulfide bond" evidence="4">
    <location>
        <begin position="84"/>
        <end position="93"/>
    </location>
</feature>
<feature type="domain" description="EGF-like" evidence="6">
    <location>
        <begin position="279"/>
        <end position="315"/>
    </location>
</feature>
<keyword evidence="7" id="KW-1185">Reference proteome</keyword>
<keyword evidence="1 4" id="KW-0245">EGF-like domain</keyword>
<feature type="disulfide bond" evidence="4">
    <location>
        <begin position="383"/>
        <end position="392"/>
    </location>
</feature>
<keyword evidence="3 4" id="KW-1015">Disulfide bond</keyword>
<dbReference type="AlphaFoldDB" id="A0A7E4V5V6"/>
<keyword evidence="5" id="KW-0732">Signal</keyword>
<feature type="domain" description="EGF-like" evidence="6">
    <location>
        <begin position="229"/>
        <end position="265"/>
    </location>
</feature>
<feature type="domain" description="EGF-like" evidence="6">
    <location>
        <begin position="405"/>
        <end position="441"/>
    </location>
</feature>
<comment type="caution">
    <text evidence="4">Lacks conserved residue(s) required for the propagation of feature annotation.</text>
</comment>
<organism evidence="7 8">
    <name type="scientific">Panagrellus redivivus</name>
    <name type="common">Microworm</name>
    <dbReference type="NCBI Taxonomy" id="6233"/>
    <lineage>
        <taxon>Eukaryota</taxon>
        <taxon>Metazoa</taxon>
        <taxon>Ecdysozoa</taxon>
        <taxon>Nematoda</taxon>
        <taxon>Chromadorea</taxon>
        <taxon>Rhabditida</taxon>
        <taxon>Tylenchina</taxon>
        <taxon>Panagrolaimomorpha</taxon>
        <taxon>Panagrolaimoidea</taxon>
        <taxon>Panagrolaimidae</taxon>
        <taxon>Panagrellus</taxon>
    </lineage>
</organism>
<dbReference type="Pfam" id="PF23106">
    <property type="entry name" value="EGF_Teneurin"/>
    <property type="match status" value="1"/>
</dbReference>
<feature type="domain" description="EGF-like" evidence="6">
    <location>
        <begin position="442"/>
        <end position="479"/>
    </location>
</feature>
<evidence type="ECO:0000313" key="7">
    <source>
        <dbReference type="Proteomes" id="UP000492821"/>
    </source>
</evidence>
<dbReference type="GO" id="GO:0005509">
    <property type="term" value="F:calcium ion binding"/>
    <property type="evidence" value="ECO:0007669"/>
    <property type="project" value="InterPro"/>
</dbReference>
<dbReference type="PROSITE" id="PS01186">
    <property type="entry name" value="EGF_2"/>
    <property type="match status" value="8"/>
</dbReference>
<dbReference type="InterPro" id="IPR000742">
    <property type="entry name" value="EGF"/>
</dbReference>
<evidence type="ECO:0000259" key="6">
    <source>
        <dbReference type="PROSITE" id="PS50026"/>
    </source>
</evidence>
<feature type="domain" description="EGF-like" evidence="6">
    <location>
        <begin position="58"/>
        <end position="94"/>
    </location>
</feature>
<dbReference type="PROSITE" id="PS50026">
    <property type="entry name" value="EGF_3"/>
    <property type="match status" value="8"/>
</dbReference>
<dbReference type="PANTHER" id="PTHR11219:SF69">
    <property type="entry name" value="TENEURIN-A"/>
    <property type="match status" value="1"/>
</dbReference>
<reference evidence="8" key="2">
    <citation type="submission" date="2020-10" db="UniProtKB">
        <authorList>
            <consortium name="WormBaseParasite"/>
        </authorList>
    </citation>
    <scope>IDENTIFICATION</scope>
</reference>
<feature type="disulfide bond" evidence="4">
    <location>
        <begin position="47"/>
        <end position="56"/>
    </location>
</feature>
<evidence type="ECO:0000256" key="1">
    <source>
        <dbReference type="ARBA" id="ARBA00022536"/>
    </source>
</evidence>
<evidence type="ECO:0000256" key="2">
    <source>
        <dbReference type="ARBA" id="ARBA00022737"/>
    </source>
</evidence>
<accession>A0A7E4V5V6</accession>
<dbReference type="InterPro" id="IPR051216">
    <property type="entry name" value="Teneurin"/>
</dbReference>
<dbReference type="SMART" id="SM00181">
    <property type="entry name" value="EGF"/>
    <property type="match status" value="8"/>
</dbReference>
<feature type="domain" description="EGF-like" evidence="6">
    <location>
        <begin position="21"/>
        <end position="57"/>
    </location>
</feature>
<dbReference type="SMART" id="SM00179">
    <property type="entry name" value="EGF_CA"/>
    <property type="match status" value="3"/>
</dbReference>
<dbReference type="CDD" id="cd00054">
    <property type="entry name" value="EGF_CA"/>
    <property type="match status" value="1"/>
</dbReference>
<feature type="disulfide bond" evidence="4">
    <location>
        <begin position="344"/>
        <end position="353"/>
    </location>
</feature>
<dbReference type="Gene3D" id="2.10.25.10">
    <property type="entry name" value="Laminin"/>
    <property type="match status" value="5"/>
</dbReference>
<dbReference type="PROSITE" id="PS00022">
    <property type="entry name" value="EGF_1"/>
    <property type="match status" value="8"/>
</dbReference>
<name>A0A7E4V5V6_PANRE</name>
<feature type="domain" description="EGF-like" evidence="6">
    <location>
        <begin position="357"/>
        <end position="393"/>
    </location>
</feature>
<feature type="disulfide bond" evidence="4">
    <location>
        <begin position="255"/>
        <end position="264"/>
    </location>
</feature>
<dbReference type="InterPro" id="IPR013032">
    <property type="entry name" value="EGF-like_CS"/>
</dbReference>
<proteinExistence type="predicted"/>
<evidence type="ECO:0000256" key="3">
    <source>
        <dbReference type="ARBA" id="ARBA00023157"/>
    </source>
</evidence>
<feature type="signal peptide" evidence="5">
    <location>
        <begin position="1"/>
        <end position="18"/>
    </location>
</feature>
<evidence type="ECO:0000256" key="4">
    <source>
        <dbReference type="PROSITE-ProRule" id="PRU00076"/>
    </source>
</evidence>
<protein>
    <submittedName>
        <fullName evidence="8">Neurogenic locus Notch protein</fullName>
    </submittedName>
</protein>
<feature type="disulfide bond" evidence="4">
    <location>
        <begin position="305"/>
        <end position="314"/>
    </location>
</feature>
<feature type="domain" description="EGF-like" evidence="6">
    <location>
        <begin position="318"/>
        <end position="354"/>
    </location>
</feature>
<reference evidence="7" key="1">
    <citation type="journal article" date="2013" name="Genetics">
        <title>The draft genome and transcriptome of Panagrellus redivivus are shaped by the harsh demands of a free-living lifestyle.</title>
        <authorList>
            <person name="Srinivasan J."/>
            <person name="Dillman A.R."/>
            <person name="Macchietto M.G."/>
            <person name="Heikkinen L."/>
            <person name="Lakso M."/>
            <person name="Fracchia K.M."/>
            <person name="Antoshechkin I."/>
            <person name="Mortazavi A."/>
            <person name="Wong G."/>
            <person name="Sternberg P.W."/>
        </authorList>
    </citation>
    <scope>NUCLEOTIDE SEQUENCE [LARGE SCALE GENOMIC DNA]</scope>
    <source>
        <strain evidence="7">MT8872</strain>
    </source>
</reference>
<dbReference type="Pfam" id="PF12661">
    <property type="entry name" value="hEGF"/>
    <property type="match status" value="2"/>
</dbReference>
<dbReference type="WBParaSite" id="Pan_g17011.t1">
    <property type="protein sequence ID" value="Pan_g17011.t1"/>
    <property type="gene ID" value="Pan_g17011"/>
</dbReference>
<sequence>MQLLSVLSVFGIIAFGQCQLIGDTCTVADCNQHGNCLGSRAAPLCFCHLGYSGARCELGPCDSKASCNGNGFCIGNSQQSSCLCNLGFYGLRCENSFGSGISPNGLNGLGGLMNIFGRGTDPMNFSTDENADVSDAAGTSTDFLSSLPNLLTPLMDPSQFSYADQYLSSYYNSPANDSLNATSVNPLSAPKTALSPQRLRSQPMNLQQMLNNKGAVSPNNIFGNSLSTSFETCDATDCNGNGVCVGSKTLPVCLCHLGFTGLKCENSVFEKVSSDLSGATIVCSASDCNNNGICLGTKASFICSCKLGFAGTRCESTPYPLCDASDCNNNGLCIGTKQSFTCACHLGFSGSRCDKAAGTLCDVSDCNTQGLCMGTKDQFTCLCNLGYGGKRCENRLIDTVAPLAGGLFCELKDCNNNGLCVGTKLLPTCLCNLGYLGLRCELEPLCIPALQCSSNGVCFGTQKNYICACNLGWSGPNCQYFIGKK</sequence>
<feature type="chain" id="PRO_5028981847" evidence="5">
    <location>
        <begin position="19"/>
        <end position="485"/>
    </location>
</feature>
<feature type="disulfide bond" evidence="4">
    <location>
        <begin position="431"/>
        <end position="440"/>
    </location>
</feature>